<dbReference type="EMBL" id="EU971727">
    <property type="protein sequence ID" value="ACG43845.1"/>
    <property type="molecule type" value="mRNA"/>
</dbReference>
<proteinExistence type="evidence at transcript level"/>
<name>B6TZZ9_MAIZE</name>
<reference evidence="1" key="1">
    <citation type="journal article" date="2009" name="Plant Mol. Biol.">
        <title>Insights into corn genes derived from large-scale cDNA sequencing.</title>
        <authorList>
            <person name="Alexandrov N.N."/>
            <person name="Brover V.V."/>
            <person name="Freidin S."/>
            <person name="Troukhan M.E."/>
            <person name="Tatarinova T.V."/>
            <person name="Zhang H."/>
            <person name="Swaller T.J."/>
            <person name="Lu Y.P."/>
            <person name="Bouck J."/>
            <person name="Flavell R.B."/>
            <person name="Feldmann K.A."/>
        </authorList>
    </citation>
    <scope>NUCLEOTIDE SEQUENCE</scope>
</reference>
<dbReference type="EMBL" id="EU970564">
    <property type="protein sequence ID" value="ACG42682.1"/>
    <property type="molecule type" value="mRNA"/>
</dbReference>
<dbReference type="AlphaFoldDB" id="B6TZZ9"/>
<accession>B6TZZ9</accession>
<evidence type="ECO:0000313" key="1">
    <source>
        <dbReference type="EMBL" id="ACG42682.1"/>
    </source>
</evidence>
<sequence length="178" mass="19943">MGVHRLTQLGLNLHLEEHVFYISAHSLLVEYCKFFVGAPLRWAPSRLIKREALLAGLATVAHKACHKPMTDGQPCSGGARQPAVVAALAAGCVVRYLKKMVVAVAHLLHSPSCKEATSNNMQTHNHERLAQCGQRQLPLTLHRCLDLQQPLLNHQERGLHLCEISPYVGPQVHHRWRW</sequence>
<organism evidence="1">
    <name type="scientific">Zea mays</name>
    <name type="common">Maize</name>
    <dbReference type="NCBI Taxonomy" id="4577"/>
    <lineage>
        <taxon>Eukaryota</taxon>
        <taxon>Viridiplantae</taxon>
        <taxon>Streptophyta</taxon>
        <taxon>Embryophyta</taxon>
        <taxon>Tracheophyta</taxon>
        <taxon>Spermatophyta</taxon>
        <taxon>Magnoliopsida</taxon>
        <taxon>Liliopsida</taxon>
        <taxon>Poales</taxon>
        <taxon>Poaceae</taxon>
        <taxon>PACMAD clade</taxon>
        <taxon>Panicoideae</taxon>
        <taxon>Andropogonodae</taxon>
        <taxon>Andropogoneae</taxon>
        <taxon>Tripsacinae</taxon>
        <taxon>Zea</taxon>
    </lineage>
</organism>
<protein>
    <submittedName>
        <fullName evidence="1">Uncharacterized protein</fullName>
    </submittedName>
</protein>